<dbReference type="EMBL" id="WAAT01000011">
    <property type="protein sequence ID" value="KAB1070616.1"/>
    <property type="molecule type" value="Genomic_DNA"/>
</dbReference>
<dbReference type="RefSeq" id="WP_150936249.1">
    <property type="nucleotide sequence ID" value="NZ_WAAT01000011.1"/>
</dbReference>
<organism evidence="2 3">
    <name type="scientific">Pseudotamlana haliotis</name>
    <dbReference type="NCBI Taxonomy" id="2614804"/>
    <lineage>
        <taxon>Bacteria</taxon>
        <taxon>Pseudomonadati</taxon>
        <taxon>Bacteroidota</taxon>
        <taxon>Flavobacteriia</taxon>
        <taxon>Flavobacteriales</taxon>
        <taxon>Flavobacteriaceae</taxon>
        <taxon>Pseudotamlana</taxon>
    </lineage>
</organism>
<keyword evidence="3" id="KW-1185">Reference proteome</keyword>
<feature type="transmembrane region" description="Helical" evidence="1">
    <location>
        <begin position="170"/>
        <end position="187"/>
    </location>
</feature>
<sequence length="197" mass="23254">MIDKFLKAKHWQLFILMFGVPIIFQIIIMTSMFSNIGSNGNPDPATMFNSFKLFPIIMFIYMGFFFGWFWSIGIGLQKYMPNEIKLKLKKFKIFFFIPLIYITFFLILIGTTFYGISSGDRAVGGIIGKMMFFILPLHLFSMFCMFYQLYFASKTIKTAELKREVSLNDYMGEFFMIWFFPIGIWFIQPRINKIVAE</sequence>
<gene>
    <name evidence="2" type="ORF">F6U93_01715</name>
</gene>
<protein>
    <submittedName>
        <fullName evidence="2">Uncharacterized protein</fullName>
    </submittedName>
</protein>
<keyword evidence="1" id="KW-0472">Membrane</keyword>
<keyword evidence="1" id="KW-1133">Transmembrane helix</keyword>
<feature type="transmembrane region" description="Helical" evidence="1">
    <location>
        <begin position="12"/>
        <end position="33"/>
    </location>
</feature>
<proteinExistence type="predicted"/>
<dbReference type="Proteomes" id="UP000441333">
    <property type="component" value="Unassembled WGS sequence"/>
</dbReference>
<keyword evidence="1" id="KW-0812">Transmembrane</keyword>
<evidence type="ECO:0000313" key="2">
    <source>
        <dbReference type="EMBL" id="KAB1070616.1"/>
    </source>
</evidence>
<evidence type="ECO:0000313" key="3">
    <source>
        <dbReference type="Proteomes" id="UP000441333"/>
    </source>
</evidence>
<accession>A0A6N6MLI0</accession>
<reference evidence="2 3" key="1">
    <citation type="submission" date="2019-09" db="EMBL/GenBank/DDBJ databases">
        <authorList>
            <person name="Cao W.R."/>
        </authorList>
    </citation>
    <scope>NUCLEOTIDE SEQUENCE [LARGE SCALE GENOMIC DNA]</scope>
    <source>
        <strain evidence="2 3">B1N29</strain>
    </source>
</reference>
<evidence type="ECO:0000256" key="1">
    <source>
        <dbReference type="SAM" id="Phobius"/>
    </source>
</evidence>
<feature type="transmembrane region" description="Helical" evidence="1">
    <location>
        <begin position="93"/>
        <end position="114"/>
    </location>
</feature>
<dbReference type="AlphaFoldDB" id="A0A6N6MLI0"/>
<feature type="transmembrane region" description="Helical" evidence="1">
    <location>
        <begin position="126"/>
        <end position="150"/>
    </location>
</feature>
<comment type="caution">
    <text evidence="2">The sequence shown here is derived from an EMBL/GenBank/DDBJ whole genome shotgun (WGS) entry which is preliminary data.</text>
</comment>
<feature type="transmembrane region" description="Helical" evidence="1">
    <location>
        <begin position="53"/>
        <end position="72"/>
    </location>
</feature>
<name>A0A6N6MLI0_9FLAO</name>